<feature type="active site" description="Proton acceptor" evidence="2">
    <location>
        <position position="66"/>
    </location>
</feature>
<accession>A0AA42HUE4</accession>
<dbReference type="InterPro" id="IPR036424">
    <property type="entry name" value="UPP_synth-like_sf"/>
</dbReference>
<comment type="subunit">
    <text evidence="2">Homodimer.</text>
</comment>
<keyword evidence="2" id="KW-0460">Magnesium</keyword>
<dbReference type="GO" id="GO:0016094">
    <property type="term" value="P:polyprenol biosynthetic process"/>
    <property type="evidence" value="ECO:0007669"/>
    <property type="project" value="TreeGrafter"/>
</dbReference>
<evidence type="ECO:0000313" key="4">
    <source>
        <dbReference type="Proteomes" id="UP001158297"/>
    </source>
</evidence>
<feature type="binding site" evidence="2">
    <location>
        <position position="23"/>
    </location>
    <ligand>
        <name>substrate</name>
    </ligand>
</feature>
<dbReference type="GO" id="GO:0005829">
    <property type="term" value="C:cytosol"/>
    <property type="evidence" value="ECO:0007669"/>
    <property type="project" value="TreeGrafter"/>
</dbReference>
<feature type="binding site" evidence="2">
    <location>
        <begin position="63"/>
        <end position="65"/>
    </location>
    <ligand>
        <name>substrate</name>
    </ligand>
</feature>
<dbReference type="InterPro" id="IPR018520">
    <property type="entry name" value="UPP_synth-like_CS"/>
</dbReference>
<dbReference type="SUPFAM" id="SSF64005">
    <property type="entry name" value="Undecaprenyl diphosphate synthase"/>
    <property type="match status" value="1"/>
</dbReference>
<dbReference type="RefSeq" id="WP_279860484.1">
    <property type="nucleotide sequence ID" value="NZ_JAODZU010000021.1"/>
</dbReference>
<proteinExistence type="inferred from homology"/>
<reference evidence="3" key="1">
    <citation type="submission" date="2022-09" db="EMBL/GenBank/DDBJ databases">
        <title>Intensive care unit water sources are persistently colonized with multi-drug resistant bacteria and are the site of extensive horizontal gene transfer of antibiotic resistance genes.</title>
        <authorList>
            <person name="Diorio-Toth L."/>
        </authorList>
    </citation>
    <scope>NUCLEOTIDE SEQUENCE</scope>
    <source>
        <strain evidence="3">GD04130</strain>
    </source>
</reference>
<dbReference type="InterPro" id="IPR001441">
    <property type="entry name" value="UPP_synth-like"/>
</dbReference>
<feature type="binding site" evidence="2">
    <location>
        <position position="69"/>
    </location>
    <ligand>
        <name>substrate</name>
    </ligand>
</feature>
<feature type="binding site" evidence="2">
    <location>
        <position position="18"/>
    </location>
    <ligand>
        <name>Mg(2+)</name>
        <dbReference type="ChEBI" id="CHEBI:18420"/>
    </ligand>
</feature>
<comment type="caution">
    <text evidence="3">The sequence shown here is derived from an EMBL/GenBank/DDBJ whole genome shotgun (WGS) entry which is preliminary data.</text>
</comment>
<protein>
    <recommendedName>
        <fullName evidence="2">Isoprenyl transferase</fullName>
        <ecNumber evidence="2">2.5.1.-</ecNumber>
    </recommendedName>
</protein>
<comment type="function">
    <text evidence="2">Catalyzes the condensation of isopentenyl diphosphate (IPP) with allylic pyrophosphates generating different type of terpenoids.</text>
</comment>
<dbReference type="GO" id="GO:0008834">
    <property type="term" value="F:ditrans,polycis-undecaprenyl-diphosphate synthase [(2E,6E)-farnesyl-diphosphate specific] activity"/>
    <property type="evidence" value="ECO:0007669"/>
    <property type="project" value="TreeGrafter"/>
</dbReference>
<dbReference type="GO" id="GO:0000287">
    <property type="term" value="F:magnesium ion binding"/>
    <property type="evidence" value="ECO:0007669"/>
    <property type="project" value="UniProtKB-UniRule"/>
</dbReference>
<sequence length="244" mass="27208">MQILTPAAIPSHIAIIMDGNRRWASQRGLPRAIGHASGARRVRQIVEACSERGVSHLTLFAFSTENWQRPADEVSSLMSLLVNYLQKEICNMHTNGVRLKIVGDLSRFDQRLQNLMASGQALTSNNSKISLTIAANYGGRWDIVQAVKAWQATNPAVNLSSLDEAGLRPHLSMGHAPDPDLLIRTGGESRISNFLLWQMAYTELFFTDKLWPDFSVALLDEALHWYSARDRRFGASSVHAQRAK</sequence>
<feature type="binding site" evidence="2">
    <location>
        <begin position="19"/>
        <end position="22"/>
    </location>
    <ligand>
        <name>substrate</name>
    </ligand>
</feature>
<dbReference type="Gene3D" id="3.40.1180.10">
    <property type="entry name" value="Decaprenyl diphosphate synthase-like"/>
    <property type="match status" value="1"/>
</dbReference>
<dbReference type="EMBL" id="JAODZU010000021">
    <property type="protein sequence ID" value="MDH0364481.1"/>
    <property type="molecule type" value="Genomic_DNA"/>
</dbReference>
<evidence type="ECO:0000313" key="3">
    <source>
        <dbReference type="EMBL" id="MDH0364481.1"/>
    </source>
</evidence>
<feature type="binding site" evidence="2">
    <location>
        <position position="35"/>
    </location>
    <ligand>
        <name>substrate</name>
    </ligand>
</feature>
<feature type="binding site" evidence="2">
    <location>
        <begin position="190"/>
        <end position="192"/>
    </location>
    <ligand>
        <name>substrate</name>
    </ligand>
</feature>
<dbReference type="PANTHER" id="PTHR10291">
    <property type="entry name" value="DEHYDRODOLICHYL DIPHOSPHATE SYNTHASE FAMILY MEMBER"/>
    <property type="match status" value="1"/>
</dbReference>
<feature type="binding site" evidence="2">
    <location>
        <position position="203"/>
    </location>
    <ligand>
        <name>Mg(2+)</name>
        <dbReference type="ChEBI" id="CHEBI:18420"/>
    </ligand>
</feature>
<dbReference type="Proteomes" id="UP001158297">
    <property type="component" value="Unassembled WGS sequence"/>
</dbReference>
<dbReference type="PANTHER" id="PTHR10291:SF0">
    <property type="entry name" value="DEHYDRODOLICHYL DIPHOSPHATE SYNTHASE 2"/>
    <property type="match status" value="1"/>
</dbReference>
<dbReference type="Pfam" id="PF01255">
    <property type="entry name" value="Prenyltransf"/>
    <property type="match status" value="1"/>
</dbReference>
<feature type="binding site" evidence="2">
    <location>
        <position position="67"/>
    </location>
    <ligand>
        <name>substrate</name>
    </ligand>
</feature>
<dbReference type="CDD" id="cd00475">
    <property type="entry name" value="Cis_IPPS"/>
    <property type="match status" value="1"/>
</dbReference>
<name>A0AA42HUE4_9BURK</name>
<feature type="binding site" evidence="2">
    <location>
        <position position="31"/>
    </location>
    <ligand>
        <name>substrate</name>
    </ligand>
</feature>
<keyword evidence="1 2" id="KW-0808">Transferase</keyword>
<feature type="active site" evidence="2">
    <location>
        <position position="18"/>
    </location>
</feature>
<dbReference type="AlphaFoldDB" id="A0AA42HUE4"/>
<dbReference type="PROSITE" id="PS01066">
    <property type="entry name" value="UPP_SYNTHASE"/>
    <property type="match status" value="1"/>
</dbReference>
<comment type="cofactor">
    <cofactor evidence="2">
        <name>Mg(2+)</name>
        <dbReference type="ChEBI" id="CHEBI:18420"/>
    </cofactor>
    <text evidence="2">Binds 2 magnesium ions per subunit.</text>
</comment>
<dbReference type="NCBIfam" id="TIGR00055">
    <property type="entry name" value="uppS"/>
    <property type="match status" value="1"/>
</dbReference>
<feature type="binding site" evidence="2">
    <location>
        <position position="184"/>
    </location>
    <ligand>
        <name>substrate</name>
    </ligand>
</feature>
<keyword evidence="2" id="KW-0479">Metal-binding</keyword>
<evidence type="ECO:0000256" key="1">
    <source>
        <dbReference type="ARBA" id="ARBA00022679"/>
    </source>
</evidence>
<organism evidence="3 4">
    <name type="scientific">Comamonas aquatica</name>
    <dbReference type="NCBI Taxonomy" id="225991"/>
    <lineage>
        <taxon>Bacteria</taxon>
        <taxon>Pseudomonadati</taxon>
        <taxon>Pseudomonadota</taxon>
        <taxon>Betaproteobacteria</taxon>
        <taxon>Burkholderiales</taxon>
        <taxon>Comamonadaceae</taxon>
        <taxon>Comamonas</taxon>
    </lineage>
</organism>
<dbReference type="HAMAP" id="MF_01139">
    <property type="entry name" value="ISPT"/>
    <property type="match status" value="1"/>
</dbReference>
<dbReference type="EC" id="2.5.1.-" evidence="2"/>
<dbReference type="FunFam" id="3.40.1180.10:FF:000001">
    <property type="entry name" value="(2E,6E)-farnesyl-diphosphate-specific ditrans,polycis-undecaprenyl-diphosphate synthase"/>
    <property type="match status" value="1"/>
</dbReference>
<gene>
    <name evidence="3" type="primary">uppS</name>
    <name evidence="3" type="ORF">N7330_15685</name>
</gene>
<evidence type="ECO:0000256" key="2">
    <source>
        <dbReference type="HAMAP-Rule" id="MF_01139"/>
    </source>
</evidence>
<comment type="similarity">
    <text evidence="2">Belongs to the UPP synthase family.</text>
</comment>